<proteinExistence type="predicted"/>
<dbReference type="RefSeq" id="WP_087639618.1">
    <property type="nucleotide sequence ID" value="NZ_CP147246.1"/>
</dbReference>
<accession>A0A200JCM7</accession>
<feature type="transmembrane region" description="Helical" evidence="1">
    <location>
        <begin position="57"/>
        <end position="77"/>
    </location>
</feature>
<sequence length="82" mass="9046">MINEVNRKINQLNKKVGSQIRVPKLTKRRMNQSALTNLVVGGFIASAGIIFERKELFFLGGLGLVGSLVMSIEASNIKNDEE</sequence>
<evidence type="ECO:0000256" key="1">
    <source>
        <dbReference type="SAM" id="Phobius"/>
    </source>
</evidence>
<evidence type="ECO:0000313" key="4">
    <source>
        <dbReference type="Proteomes" id="UP000196151"/>
    </source>
</evidence>
<name>A0A200JCM7_9ENTE</name>
<dbReference type="Proteomes" id="UP000196151">
    <property type="component" value="Chromosome"/>
</dbReference>
<dbReference type="EMBL" id="CP147246">
    <property type="protein sequence ID" value="WYJ95470.1"/>
    <property type="molecule type" value="Genomic_DNA"/>
</dbReference>
<protein>
    <submittedName>
        <fullName evidence="2">Uncharacterized protein</fullName>
    </submittedName>
</protein>
<dbReference type="OrthoDB" id="2195220at2"/>
<gene>
    <name evidence="2" type="ORF">A5889_000429</name>
    <name evidence="3" type="ORF">A5889_003018</name>
</gene>
<reference evidence="3" key="2">
    <citation type="submission" date="2017-05" db="EMBL/GenBank/DDBJ databases">
        <authorList>
            <consortium name="The Broad Institute Genomics Platform"/>
            <consortium name="The Broad Institute Genomic Center for Infectious Diseases"/>
            <person name="Earl A."/>
            <person name="Manson A."/>
            <person name="Schwartman J."/>
            <person name="Gilmore M."/>
            <person name="Abouelleil A."/>
            <person name="Cao P."/>
            <person name="Chapman S."/>
            <person name="Cusick C."/>
            <person name="Shea T."/>
            <person name="Young S."/>
            <person name="Neafsey D."/>
            <person name="Nusbaum C."/>
            <person name="Birren B."/>
        </authorList>
    </citation>
    <scope>NUCLEOTIDE SEQUENCE</scope>
    <source>
        <strain evidence="3">9D6_DIV0238</strain>
    </source>
</reference>
<reference evidence="2" key="1">
    <citation type="submission" date="2017-05" db="EMBL/GenBank/DDBJ databases">
        <title>The Genome Sequence of Enterococcus sp. 9D6_DIV0238.</title>
        <authorList>
            <consortium name="The Broad Institute Genomics Platform"/>
            <consortium name="The Broad Institute Genomic Center for Infectious Diseases"/>
            <person name="Earl A."/>
            <person name="Manson A."/>
            <person name="Schwartman J."/>
            <person name="Gilmore M."/>
            <person name="Abouelleil A."/>
            <person name="Cao P."/>
            <person name="Chapman S."/>
            <person name="Cusick C."/>
            <person name="Shea T."/>
            <person name="Young S."/>
            <person name="Neafsey D."/>
            <person name="Nusbaum C."/>
            <person name="Birren B."/>
        </authorList>
    </citation>
    <scope>NUCLEOTIDE SEQUENCE [LARGE SCALE GENOMIC DNA]</scope>
    <source>
        <strain evidence="2">9D6_DIV0238</strain>
    </source>
</reference>
<dbReference type="AlphaFoldDB" id="A0A200JCM7"/>
<keyword evidence="1" id="KW-0812">Transmembrane</keyword>
<organism evidence="2">
    <name type="scientific">Candidatus Enterococcus dunnyi</name>
    <dbReference type="NCBI Taxonomy" id="1834192"/>
    <lineage>
        <taxon>Bacteria</taxon>
        <taxon>Bacillati</taxon>
        <taxon>Bacillota</taxon>
        <taxon>Bacilli</taxon>
        <taxon>Lactobacillales</taxon>
        <taxon>Enterococcaceae</taxon>
        <taxon>Enterococcus</taxon>
    </lineage>
</organism>
<reference evidence="3" key="3">
    <citation type="submission" date="2024-03" db="EMBL/GenBank/DDBJ databases">
        <title>The Genome Sequence of Enterococcus sp. DIV0238c.</title>
        <authorList>
            <consortium name="The Broad Institute Genomics Platform"/>
            <consortium name="The Broad Institute Microbial Omics Core"/>
            <consortium name="The Broad Institute Genomic Center for Infectious Diseases"/>
            <person name="Earl A."/>
            <person name="Manson A."/>
            <person name="Gilmore M."/>
            <person name="Schwartman J."/>
            <person name="Shea T."/>
            <person name="Abouelleil A."/>
            <person name="Cao P."/>
            <person name="Chapman S."/>
            <person name="Cusick C."/>
            <person name="Young S."/>
            <person name="Neafsey D."/>
            <person name="Nusbaum C."/>
            <person name="Birren B."/>
        </authorList>
    </citation>
    <scope>NUCLEOTIDE SEQUENCE</scope>
    <source>
        <strain evidence="3">9D6_DIV0238</strain>
    </source>
</reference>
<evidence type="ECO:0000313" key="3">
    <source>
        <dbReference type="EMBL" id="WYJ95470.1"/>
    </source>
</evidence>
<dbReference type="EMBL" id="NIBQ01000001">
    <property type="protein sequence ID" value="OUZ34954.1"/>
    <property type="molecule type" value="Genomic_DNA"/>
</dbReference>
<evidence type="ECO:0000313" key="2">
    <source>
        <dbReference type="EMBL" id="OUZ34954.1"/>
    </source>
</evidence>
<keyword evidence="4" id="KW-1185">Reference proteome</keyword>
<feature type="transmembrane region" description="Helical" evidence="1">
    <location>
        <begin position="34"/>
        <end position="51"/>
    </location>
</feature>
<keyword evidence="1" id="KW-1133">Transmembrane helix</keyword>
<keyword evidence="1" id="KW-0472">Membrane</keyword>